<evidence type="ECO:0000313" key="2">
    <source>
        <dbReference type="Proteomes" id="UP001596392"/>
    </source>
</evidence>
<reference evidence="2" key="1">
    <citation type="journal article" date="2019" name="Int. J. Syst. Evol. Microbiol.">
        <title>The Global Catalogue of Microorganisms (GCM) 10K type strain sequencing project: providing services to taxonomists for standard genome sequencing and annotation.</title>
        <authorList>
            <consortium name="The Broad Institute Genomics Platform"/>
            <consortium name="The Broad Institute Genome Sequencing Center for Infectious Disease"/>
            <person name="Wu L."/>
            <person name="Ma J."/>
        </authorList>
    </citation>
    <scope>NUCLEOTIDE SEQUENCE [LARGE SCALE GENOMIC DNA]</scope>
    <source>
        <strain evidence="2">CGMCC 1.9106</strain>
    </source>
</reference>
<accession>A0ABW2H6K5</accession>
<dbReference type="EMBL" id="JBHTAC010000048">
    <property type="protein sequence ID" value="MFC7246998.1"/>
    <property type="molecule type" value="Genomic_DNA"/>
</dbReference>
<evidence type="ECO:0000313" key="1">
    <source>
        <dbReference type="EMBL" id="MFC7246998.1"/>
    </source>
</evidence>
<dbReference type="RefSeq" id="WP_376809776.1">
    <property type="nucleotide sequence ID" value="NZ_JBHTAC010000048.1"/>
</dbReference>
<proteinExistence type="predicted"/>
<keyword evidence="2" id="KW-1185">Reference proteome</keyword>
<evidence type="ECO:0008006" key="3">
    <source>
        <dbReference type="Google" id="ProtNLM"/>
    </source>
</evidence>
<gene>
    <name evidence="1" type="ORF">ACFQO7_31355</name>
</gene>
<dbReference type="Proteomes" id="UP001596392">
    <property type="component" value="Unassembled WGS sequence"/>
</dbReference>
<name>A0ABW2H6K5_9ACTN</name>
<comment type="caution">
    <text evidence="1">The sequence shown here is derived from an EMBL/GenBank/DDBJ whole genome shotgun (WGS) entry which is preliminary data.</text>
</comment>
<organism evidence="1 2">
    <name type="scientific">Catellatospora aurea</name>
    <dbReference type="NCBI Taxonomy" id="1337874"/>
    <lineage>
        <taxon>Bacteria</taxon>
        <taxon>Bacillati</taxon>
        <taxon>Actinomycetota</taxon>
        <taxon>Actinomycetes</taxon>
        <taxon>Micromonosporales</taxon>
        <taxon>Micromonosporaceae</taxon>
        <taxon>Catellatospora</taxon>
    </lineage>
</organism>
<sequence length="245" mass="27184">MLDGHDALHALCGEDRDRRRGWEFVRTQAAAYGRPVVKGDGVDADRLRAAEERLGVALPAALREAHLLFGRRTDLTRVQDRLLAPGQLLRDAEGVLVFRIENQHCASWGVPAEAVDRDDPPVLMSTGGRWLPYADRLSIVLVEMVLSEAMFSADEANFDSRGDLDDAASAALRAMFVRLPLPDLPLWAAPDGPPVRWFAGPDVLLREDSGTWLWVHGRTPAAVQAVRDRLPGDWQMVPDDEDHED</sequence>
<protein>
    <recommendedName>
        <fullName evidence="3">SMI1/KNR4 family protein</fullName>
    </recommendedName>
</protein>